<dbReference type="SUPFAM" id="SSF53098">
    <property type="entry name" value="Ribonuclease H-like"/>
    <property type="match status" value="1"/>
</dbReference>
<organism evidence="2 3">
    <name type="scientific">Stephania cephalantha</name>
    <dbReference type="NCBI Taxonomy" id="152367"/>
    <lineage>
        <taxon>Eukaryota</taxon>
        <taxon>Viridiplantae</taxon>
        <taxon>Streptophyta</taxon>
        <taxon>Embryophyta</taxon>
        <taxon>Tracheophyta</taxon>
        <taxon>Spermatophyta</taxon>
        <taxon>Magnoliopsida</taxon>
        <taxon>Ranunculales</taxon>
        <taxon>Menispermaceae</taxon>
        <taxon>Menispermoideae</taxon>
        <taxon>Cissampelideae</taxon>
        <taxon>Stephania</taxon>
    </lineage>
</organism>
<sequence>MMQLRSHIDLAMQSKEILLKGILRDGLYMFPHAMLSPASIKSAYMAAAQDSSTSSKFSIRHSRLGHPAAGVLTQIMKLQNISGSLKNVSQFCDAYKLGKIHALPFPRSVTNACKPSDLIHTDIWGPSSVPSVEGYTYYIHFIDDFSRYT</sequence>
<dbReference type="EMBL" id="JBBNAG010000005">
    <property type="protein sequence ID" value="KAK9132644.1"/>
    <property type="molecule type" value="Genomic_DNA"/>
</dbReference>
<dbReference type="Proteomes" id="UP001419268">
    <property type="component" value="Unassembled WGS sequence"/>
</dbReference>
<comment type="caution">
    <text evidence="2">The sequence shown here is derived from an EMBL/GenBank/DDBJ whole genome shotgun (WGS) entry which is preliminary data.</text>
</comment>
<gene>
    <name evidence="2" type="ORF">Scep_012172</name>
</gene>
<dbReference type="AlphaFoldDB" id="A0AAP0JEL8"/>
<protein>
    <recommendedName>
        <fullName evidence="1">GAG-pre-integrase domain-containing protein</fullName>
    </recommendedName>
</protein>
<keyword evidence="3" id="KW-1185">Reference proteome</keyword>
<dbReference type="InterPro" id="IPR039537">
    <property type="entry name" value="Retrotran_Ty1/copia-like"/>
</dbReference>
<evidence type="ECO:0000313" key="3">
    <source>
        <dbReference type="Proteomes" id="UP001419268"/>
    </source>
</evidence>
<evidence type="ECO:0000259" key="1">
    <source>
        <dbReference type="Pfam" id="PF13976"/>
    </source>
</evidence>
<reference evidence="2 3" key="1">
    <citation type="submission" date="2024-01" db="EMBL/GenBank/DDBJ databases">
        <title>Genome assemblies of Stephania.</title>
        <authorList>
            <person name="Yang L."/>
        </authorList>
    </citation>
    <scope>NUCLEOTIDE SEQUENCE [LARGE SCALE GENOMIC DNA]</scope>
    <source>
        <strain evidence="2">JXDWG</strain>
        <tissue evidence="2">Leaf</tissue>
    </source>
</reference>
<feature type="domain" description="GAG-pre-integrase" evidence="1">
    <location>
        <begin position="26"/>
        <end position="99"/>
    </location>
</feature>
<evidence type="ECO:0000313" key="2">
    <source>
        <dbReference type="EMBL" id="KAK9132644.1"/>
    </source>
</evidence>
<accession>A0AAP0JEL8</accession>
<name>A0AAP0JEL8_9MAGN</name>
<dbReference type="Pfam" id="PF13976">
    <property type="entry name" value="gag_pre-integrs"/>
    <property type="match status" value="1"/>
</dbReference>
<proteinExistence type="predicted"/>
<dbReference type="InterPro" id="IPR012337">
    <property type="entry name" value="RNaseH-like_sf"/>
</dbReference>
<dbReference type="InterPro" id="IPR025724">
    <property type="entry name" value="GAG-pre-integrase_dom"/>
</dbReference>
<dbReference type="PANTHER" id="PTHR42648">
    <property type="entry name" value="TRANSPOSASE, PUTATIVE-RELATED"/>
    <property type="match status" value="1"/>
</dbReference>
<dbReference type="PANTHER" id="PTHR42648:SF26">
    <property type="entry name" value="INTEGRASE CATALYTIC DOMAIN-CONTAINING PROTEIN"/>
    <property type="match status" value="1"/>
</dbReference>